<evidence type="ECO:0000313" key="3">
    <source>
        <dbReference type="Proteomes" id="UP000008363"/>
    </source>
</evidence>
<dbReference type="AlphaFoldDB" id="K6V412"/>
<dbReference type="Gene3D" id="3.60.15.10">
    <property type="entry name" value="Ribonuclease Z/Hydroxyacylglutathione hydrolase-like"/>
    <property type="match status" value="1"/>
</dbReference>
<name>K6V412_9ACTN</name>
<keyword evidence="3" id="KW-1185">Reference proteome</keyword>
<dbReference type="Proteomes" id="UP000008363">
    <property type="component" value="Unassembled WGS sequence"/>
</dbReference>
<sequence length="344" mass="36139">MEPTDVAILDELTLTVVVDNETDTLSSVDPGVPQLPETASLLGRTPPGREFDGHPGICVFDRLCVACHGLSVLVTACRGDETRTVLFDVGPYGQVWLENAERLGLDLSTIETIFLSHWHADHSAGLPAVIAAVAAARQTAGLVPPVVDLHPDRPDQRGVLTPSGALALLPPEPTVAEIEVAGGVVETHGEAHAVVGLLAASGEIPRLTDYETGLDGHHSIRGEVCEPDPLILDERLLAAHVRGRGVTVLSACSHAGVVNACLHATDLVGDLPVDVVLGGYHLAGRSMEQRIEATVGDLHDRIRPRIVAPGHCTGWRAKAALADAFAPGGYGPSVVGTRYRLTAE</sequence>
<dbReference type="EMBL" id="BAHC01000118">
    <property type="protein sequence ID" value="GAB90818.1"/>
    <property type="molecule type" value="Genomic_DNA"/>
</dbReference>
<proteinExistence type="predicted"/>
<dbReference type="PANTHER" id="PTHR13754:SF13">
    <property type="entry name" value="METALLO-BETA-LACTAMASE SUPERFAMILY PROTEIN (AFU_ORTHOLOGUE AFUA_3G07630)"/>
    <property type="match status" value="1"/>
</dbReference>
<dbReference type="STRING" id="1108045.GORHZ_118_00340"/>
<comment type="caution">
    <text evidence="2">The sequence shown here is derived from an EMBL/GenBank/DDBJ whole genome shotgun (WGS) entry which is preliminary data.</text>
</comment>
<dbReference type="eggNOG" id="COG1237">
    <property type="taxonomic scope" value="Bacteria"/>
</dbReference>
<dbReference type="SUPFAM" id="SSF56281">
    <property type="entry name" value="Metallo-hydrolase/oxidoreductase"/>
    <property type="match status" value="1"/>
</dbReference>
<dbReference type="InterPro" id="IPR036866">
    <property type="entry name" value="RibonucZ/Hydroxyglut_hydro"/>
</dbReference>
<evidence type="ECO:0000259" key="1">
    <source>
        <dbReference type="SMART" id="SM00849"/>
    </source>
</evidence>
<dbReference type="PANTHER" id="PTHR13754">
    <property type="entry name" value="METALLO-BETA-LACTAMASE SUPERFAMILY PROTEIN"/>
    <property type="match status" value="1"/>
</dbReference>
<dbReference type="GO" id="GO:0016740">
    <property type="term" value="F:transferase activity"/>
    <property type="evidence" value="ECO:0007669"/>
    <property type="project" value="TreeGrafter"/>
</dbReference>
<gene>
    <name evidence="2" type="ORF">GORHZ_118_00340</name>
</gene>
<organism evidence="2 3">
    <name type="scientific">Gordonia rhizosphera NBRC 16068</name>
    <dbReference type="NCBI Taxonomy" id="1108045"/>
    <lineage>
        <taxon>Bacteria</taxon>
        <taxon>Bacillati</taxon>
        <taxon>Actinomycetota</taxon>
        <taxon>Actinomycetes</taxon>
        <taxon>Mycobacteriales</taxon>
        <taxon>Gordoniaceae</taxon>
        <taxon>Gordonia</taxon>
    </lineage>
</organism>
<evidence type="ECO:0000313" key="2">
    <source>
        <dbReference type="EMBL" id="GAB90818.1"/>
    </source>
</evidence>
<feature type="domain" description="Metallo-beta-lactamase" evidence="1">
    <location>
        <begin position="68"/>
        <end position="240"/>
    </location>
</feature>
<dbReference type="InterPro" id="IPR041712">
    <property type="entry name" value="DHPS-like_MBL-fold"/>
</dbReference>
<protein>
    <recommendedName>
        <fullName evidence="1">Metallo-beta-lactamase domain-containing protein</fullName>
    </recommendedName>
</protein>
<dbReference type="InterPro" id="IPR001279">
    <property type="entry name" value="Metallo-B-lactamas"/>
</dbReference>
<dbReference type="CDD" id="cd07713">
    <property type="entry name" value="DHPS-like_MBL-fold"/>
    <property type="match status" value="1"/>
</dbReference>
<reference evidence="2 3" key="1">
    <citation type="submission" date="2012-08" db="EMBL/GenBank/DDBJ databases">
        <title>Whole genome shotgun sequence of Gordonia rhizosphera NBRC 16068.</title>
        <authorList>
            <person name="Takarada H."/>
            <person name="Isaki S."/>
            <person name="Hosoyama A."/>
            <person name="Tsuchikane K."/>
            <person name="Katsumata H."/>
            <person name="Baba S."/>
            <person name="Ohji S."/>
            <person name="Yamazaki S."/>
            <person name="Fujita N."/>
        </authorList>
    </citation>
    <scope>NUCLEOTIDE SEQUENCE [LARGE SCALE GENOMIC DNA]</scope>
    <source>
        <strain evidence="2 3">NBRC 16068</strain>
    </source>
</reference>
<accession>K6V412</accession>
<dbReference type="SMART" id="SM00849">
    <property type="entry name" value="Lactamase_B"/>
    <property type="match status" value="1"/>
</dbReference>
<dbReference type="RefSeq" id="WP_006333901.1">
    <property type="nucleotide sequence ID" value="NZ_BAHC01000118.1"/>
</dbReference>
<dbReference type="InterPro" id="IPR052926">
    <property type="entry name" value="Metallo-beta-lactamase_dom"/>
</dbReference>
<dbReference type="Pfam" id="PF00753">
    <property type="entry name" value="Lactamase_B"/>
    <property type="match status" value="1"/>
</dbReference>